<feature type="transmembrane region" description="Helical" evidence="6">
    <location>
        <begin position="121"/>
        <end position="145"/>
    </location>
</feature>
<comment type="subcellular location">
    <subcellularLocation>
        <location evidence="1">Membrane</location>
        <topology evidence="1">Multi-pass membrane protein</topology>
    </subcellularLocation>
</comment>
<name>A0A6P2BYN0_9ACTN</name>
<dbReference type="InterPro" id="IPR051401">
    <property type="entry name" value="GtrA_CellWall_Glycosyl"/>
</dbReference>
<accession>A0A6P2BYN0</accession>
<evidence type="ECO:0000256" key="2">
    <source>
        <dbReference type="ARBA" id="ARBA00009399"/>
    </source>
</evidence>
<evidence type="ECO:0000313" key="8">
    <source>
        <dbReference type="EMBL" id="TVZ03326.1"/>
    </source>
</evidence>
<sequence>MVLRGRHREGAFARLRCIQVMTSRLATAGVPGTREELSQLSLIRDYYLRFRVLIHEIGKFGVVGLVATIITFAVQNALYGHAGPTTSVVVANAIATCFAYLGNRYWAFRHRKTANMGRETVLFVFFNLVGTVIQTAFVDFNHYALGNHDRISLNIATVIGMVFATLFRLVCYRKFVFNSIPPEQDEAEELATATLP</sequence>
<dbReference type="InterPro" id="IPR007267">
    <property type="entry name" value="GtrA_DPMS_TM"/>
</dbReference>
<evidence type="ECO:0000256" key="3">
    <source>
        <dbReference type="ARBA" id="ARBA00022692"/>
    </source>
</evidence>
<feature type="transmembrane region" description="Helical" evidence="6">
    <location>
        <begin position="81"/>
        <end position="101"/>
    </location>
</feature>
<keyword evidence="5 6" id="KW-0472">Membrane</keyword>
<dbReference type="AlphaFoldDB" id="A0A6P2BYN0"/>
<proteinExistence type="inferred from homology"/>
<dbReference type="GO" id="GO:0000271">
    <property type="term" value="P:polysaccharide biosynthetic process"/>
    <property type="evidence" value="ECO:0007669"/>
    <property type="project" value="InterPro"/>
</dbReference>
<protein>
    <submittedName>
        <fullName evidence="8">GtrA family protein</fullName>
    </submittedName>
</protein>
<evidence type="ECO:0000256" key="4">
    <source>
        <dbReference type="ARBA" id="ARBA00022989"/>
    </source>
</evidence>
<keyword evidence="3 6" id="KW-0812">Transmembrane</keyword>
<evidence type="ECO:0000259" key="7">
    <source>
        <dbReference type="Pfam" id="PF04138"/>
    </source>
</evidence>
<feature type="domain" description="GtrA/DPMS transmembrane" evidence="7">
    <location>
        <begin position="59"/>
        <end position="177"/>
    </location>
</feature>
<dbReference type="Pfam" id="PF04138">
    <property type="entry name" value="GtrA_DPMS_TM"/>
    <property type="match status" value="1"/>
</dbReference>
<comment type="similarity">
    <text evidence="2">Belongs to the GtrA family.</text>
</comment>
<keyword evidence="4 6" id="KW-1133">Transmembrane helix</keyword>
<gene>
    <name evidence="8" type="ORF">EAS64_23240</name>
</gene>
<dbReference type="PANTHER" id="PTHR38459">
    <property type="entry name" value="PROPHAGE BACTOPRENOL-LINKED GLUCOSE TRANSLOCASE HOMOLOG"/>
    <property type="match status" value="1"/>
</dbReference>
<dbReference type="GO" id="GO:0005886">
    <property type="term" value="C:plasma membrane"/>
    <property type="evidence" value="ECO:0007669"/>
    <property type="project" value="TreeGrafter"/>
</dbReference>
<feature type="transmembrane region" description="Helical" evidence="6">
    <location>
        <begin position="151"/>
        <end position="171"/>
    </location>
</feature>
<keyword evidence="9" id="KW-1185">Reference proteome</keyword>
<dbReference type="Proteomes" id="UP000460272">
    <property type="component" value="Unassembled WGS sequence"/>
</dbReference>
<evidence type="ECO:0000256" key="1">
    <source>
        <dbReference type="ARBA" id="ARBA00004141"/>
    </source>
</evidence>
<evidence type="ECO:0000256" key="6">
    <source>
        <dbReference type="SAM" id="Phobius"/>
    </source>
</evidence>
<feature type="transmembrane region" description="Helical" evidence="6">
    <location>
        <begin position="57"/>
        <end position="75"/>
    </location>
</feature>
<dbReference type="EMBL" id="RPFW01000004">
    <property type="protein sequence ID" value="TVZ03326.1"/>
    <property type="molecule type" value="Genomic_DNA"/>
</dbReference>
<reference evidence="8 9" key="1">
    <citation type="submission" date="2018-11" db="EMBL/GenBank/DDBJ databases">
        <title>Trebonia kvetii gen.nov., sp.nov., a novel acidophilic actinobacterium, and proposal of the new actinobacterial family Treboniaceae fam. nov.</title>
        <authorList>
            <person name="Rapoport D."/>
            <person name="Sagova-Mareckova M."/>
            <person name="Sedlacek I."/>
            <person name="Provaznik J."/>
            <person name="Kralova S."/>
            <person name="Pavlinic D."/>
            <person name="Benes V."/>
            <person name="Kopecky J."/>
        </authorList>
    </citation>
    <scope>NUCLEOTIDE SEQUENCE [LARGE SCALE GENOMIC DNA]</scope>
    <source>
        <strain evidence="8 9">15Tr583</strain>
    </source>
</reference>
<organism evidence="8 9">
    <name type="scientific">Trebonia kvetii</name>
    <dbReference type="NCBI Taxonomy" id="2480626"/>
    <lineage>
        <taxon>Bacteria</taxon>
        <taxon>Bacillati</taxon>
        <taxon>Actinomycetota</taxon>
        <taxon>Actinomycetes</taxon>
        <taxon>Streptosporangiales</taxon>
        <taxon>Treboniaceae</taxon>
        <taxon>Trebonia</taxon>
    </lineage>
</organism>
<dbReference type="OrthoDB" id="9807815at2"/>
<comment type="caution">
    <text evidence="8">The sequence shown here is derived from an EMBL/GenBank/DDBJ whole genome shotgun (WGS) entry which is preliminary data.</text>
</comment>
<evidence type="ECO:0000256" key="5">
    <source>
        <dbReference type="ARBA" id="ARBA00023136"/>
    </source>
</evidence>
<evidence type="ECO:0000313" key="9">
    <source>
        <dbReference type="Proteomes" id="UP000460272"/>
    </source>
</evidence>
<dbReference type="PANTHER" id="PTHR38459:SF1">
    <property type="entry name" value="PROPHAGE BACTOPRENOL-LINKED GLUCOSE TRANSLOCASE HOMOLOG"/>
    <property type="match status" value="1"/>
</dbReference>